<keyword evidence="1" id="KW-0812">Transmembrane</keyword>
<dbReference type="EMBL" id="AWSV01000154">
    <property type="protein sequence ID" value="ERI81715.1"/>
    <property type="molecule type" value="Genomic_DNA"/>
</dbReference>
<protein>
    <submittedName>
        <fullName evidence="2">Uncharacterized protein</fullName>
    </submittedName>
</protein>
<comment type="caution">
    <text evidence="2">The sequence shown here is derived from an EMBL/GenBank/DDBJ whole genome shotgun (WGS) entry which is preliminary data.</text>
</comment>
<organism evidence="2 3">
    <name type="scientific">Bacteroides pyogenes F0041</name>
    <dbReference type="NCBI Taxonomy" id="1321819"/>
    <lineage>
        <taxon>Bacteria</taxon>
        <taxon>Pseudomonadati</taxon>
        <taxon>Bacteroidota</taxon>
        <taxon>Bacteroidia</taxon>
        <taxon>Bacteroidales</taxon>
        <taxon>Bacteroidaceae</taxon>
        <taxon>Bacteroides</taxon>
    </lineage>
</organism>
<evidence type="ECO:0000313" key="2">
    <source>
        <dbReference type="EMBL" id="ERI81715.1"/>
    </source>
</evidence>
<proteinExistence type="predicted"/>
<sequence>MYTLFIAILSIGFFYCFLFALILGVLISLCHFSLDSFFCRNRCRKLIYVNKTVPGIILGALSLAVPRNNHNFASWL</sequence>
<feature type="transmembrane region" description="Helical" evidence="1">
    <location>
        <begin position="6"/>
        <end position="34"/>
    </location>
</feature>
<dbReference type="AlphaFoldDB" id="U2CB26"/>
<dbReference type="Proteomes" id="UP000016496">
    <property type="component" value="Unassembled WGS sequence"/>
</dbReference>
<accession>U2CB26</accession>
<feature type="transmembrane region" description="Helical" evidence="1">
    <location>
        <begin position="46"/>
        <end position="65"/>
    </location>
</feature>
<dbReference type="HOGENOM" id="CLU_2647014_0_0_10"/>
<reference evidence="2 3" key="1">
    <citation type="submission" date="2013-08" db="EMBL/GenBank/DDBJ databases">
        <authorList>
            <person name="Weinstock G."/>
            <person name="Sodergren E."/>
            <person name="Wylie T."/>
            <person name="Fulton L."/>
            <person name="Fulton R."/>
            <person name="Fronick C."/>
            <person name="O'Laughlin M."/>
            <person name="Godfrey J."/>
            <person name="Miner T."/>
            <person name="Herter B."/>
            <person name="Appelbaum E."/>
            <person name="Cordes M."/>
            <person name="Lek S."/>
            <person name="Wollam A."/>
            <person name="Pepin K.H."/>
            <person name="Palsikar V.B."/>
            <person name="Mitreva M."/>
            <person name="Wilson R.K."/>
        </authorList>
    </citation>
    <scope>NUCLEOTIDE SEQUENCE [LARGE SCALE GENOMIC DNA]</scope>
    <source>
        <strain evidence="2 3">F0041</strain>
    </source>
</reference>
<evidence type="ECO:0000313" key="3">
    <source>
        <dbReference type="Proteomes" id="UP000016496"/>
    </source>
</evidence>
<gene>
    <name evidence="2" type="ORF">HMPREF1981_02901</name>
</gene>
<keyword evidence="1" id="KW-0472">Membrane</keyword>
<name>U2CB26_9BACE</name>
<keyword evidence="1" id="KW-1133">Transmembrane helix</keyword>
<evidence type="ECO:0000256" key="1">
    <source>
        <dbReference type="SAM" id="Phobius"/>
    </source>
</evidence>